<dbReference type="PRINTS" id="PR00834">
    <property type="entry name" value="PROTEASES2C"/>
</dbReference>
<keyword evidence="3" id="KW-0732">Signal</keyword>
<feature type="active site" description="Charge relay system" evidence="7">
    <location>
        <position position="258"/>
    </location>
</feature>
<feature type="binding site" evidence="8">
    <location>
        <begin position="256"/>
        <end position="258"/>
    </location>
    <ligand>
        <name>substrate</name>
    </ligand>
</feature>
<evidence type="ECO:0000256" key="3">
    <source>
        <dbReference type="ARBA" id="ARBA00022729"/>
    </source>
</evidence>
<feature type="active site" description="Charge relay system" evidence="7">
    <location>
        <position position="178"/>
    </location>
</feature>
<dbReference type="GO" id="GO:0042597">
    <property type="term" value="C:periplasmic space"/>
    <property type="evidence" value="ECO:0007669"/>
    <property type="project" value="TreeGrafter"/>
</dbReference>
<dbReference type="AlphaFoldDB" id="A0A953LAC0"/>
<evidence type="ECO:0000256" key="6">
    <source>
        <dbReference type="ARBA" id="ARBA00022825"/>
    </source>
</evidence>
<evidence type="ECO:0000256" key="4">
    <source>
        <dbReference type="ARBA" id="ARBA00022737"/>
    </source>
</evidence>
<keyword evidence="4" id="KW-0677">Repeat</keyword>
<dbReference type="InterPro" id="IPR036034">
    <property type="entry name" value="PDZ_sf"/>
</dbReference>
<comment type="caution">
    <text evidence="11">The sequence shown here is derived from an EMBL/GenBank/DDBJ whole genome shotgun (WGS) entry which is preliminary data.</text>
</comment>
<reference evidence="11" key="1">
    <citation type="submission" date="2021-06" db="EMBL/GenBank/DDBJ databases">
        <title>44 bacteria genomes isolated from Dapeng, Shenzhen.</title>
        <authorList>
            <person name="Zheng W."/>
            <person name="Yu S."/>
            <person name="Huang Y."/>
        </authorList>
    </citation>
    <scope>NUCLEOTIDE SEQUENCE</scope>
    <source>
        <strain evidence="11">DP5N28-2</strain>
    </source>
</reference>
<feature type="active site" description="Charge relay system" evidence="7">
    <location>
        <position position="148"/>
    </location>
</feature>
<keyword evidence="2" id="KW-0645">Protease</keyword>
<evidence type="ECO:0000256" key="1">
    <source>
        <dbReference type="ARBA" id="ARBA00010541"/>
    </source>
</evidence>
<feature type="domain" description="PDZ" evidence="10">
    <location>
        <begin position="302"/>
        <end position="393"/>
    </location>
</feature>
<feature type="binding site" evidence="8">
    <location>
        <position position="178"/>
    </location>
    <ligand>
        <name>substrate</name>
    </ligand>
</feature>
<dbReference type="Pfam" id="PF12812">
    <property type="entry name" value="PDZ_1"/>
    <property type="match status" value="1"/>
</dbReference>
<evidence type="ECO:0000256" key="5">
    <source>
        <dbReference type="ARBA" id="ARBA00022801"/>
    </source>
</evidence>
<feature type="binding site" evidence="8">
    <location>
        <position position="148"/>
    </location>
    <ligand>
        <name>substrate</name>
    </ligand>
</feature>
<evidence type="ECO:0000313" key="12">
    <source>
        <dbReference type="Proteomes" id="UP000753961"/>
    </source>
</evidence>
<dbReference type="PANTHER" id="PTHR22939">
    <property type="entry name" value="SERINE PROTEASE FAMILY S1C HTRA-RELATED"/>
    <property type="match status" value="1"/>
</dbReference>
<name>A0A953LAC0_9BACT</name>
<sequence length="513" mass="55992">MKKNIIISAVVALLVTVLTIGGYHYFTTDKKVPVTFQRELDAPVNNVLYTMDAEGNAVPLDFTQTAKKVAPAVVQINVEISSRSAGRSQQRELRDPFQDFFNDDFFRDMFPRQRRSPQNPRQRDAPVARGKGSGVIINSNGYIVTNNHVVENASKVEVVMNNQATYQAEIIGTDPTSDLALIKIDEQDLPHVKMVNSDDVQIGEWVLAIGNPLSFGSTVTAGIVSATGRNINIFDRNENPYAVESFIQTDAAINKGNSGGALVNMNGDLIGINAAIASPTGYYAGYGFAIPSNLVNKVVEDLLEYGEVRRAILGVTIAEVNQHLAEEKNLDVSQGVYVDSVIANSSAADAGIMSGDVIVRMDNERVTSMPVLQEKIASKRPGEKIDMTINRNGKTVNTTVTLKSLHDTRPEMASVSRSDVERQLGASLESLTSEEKEELNLEYGVKVTKLGRGILMTHTNIEEGFIITKINDQPVSSVKQLAEILKSRKDSGVLIEGIYPARPGEKIYEAFGM</sequence>
<dbReference type="NCBIfam" id="TIGR02037">
    <property type="entry name" value="degP_htrA_DO"/>
    <property type="match status" value="1"/>
</dbReference>
<evidence type="ECO:0000256" key="8">
    <source>
        <dbReference type="PIRSR" id="PIRSR611782-2"/>
    </source>
</evidence>
<feature type="region of interest" description="Disordered" evidence="9">
    <location>
        <begin position="111"/>
        <end position="131"/>
    </location>
</feature>
<keyword evidence="5" id="KW-0378">Hydrolase</keyword>
<evidence type="ECO:0000313" key="11">
    <source>
        <dbReference type="EMBL" id="MBY5957446.1"/>
    </source>
</evidence>
<comment type="similarity">
    <text evidence="1">Belongs to the peptidase S1C family.</text>
</comment>
<accession>A0A953LAC0</accession>
<dbReference type="Proteomes" id="UP000753961">
    <property type="component" value="Unassembled WGS sequence"/>
</dbReference>
<dbReference type="PANTHER" id="PTHR22939:SF129">
    <property type="entry name" value="SERINE PROTEASE HTRA2, MITOCHONDRIAL"/>
    <property type="match status" value="1"/>
</dbReference>
<dbReference type="Pfam" id="PF13365">
    <property type="entry name" value="Trypsin_2"/>
    <property type="match status" value="1"/>
</dbReference>
<evidence type="ECO:0000256" key="7">
    <source>
        <dbReference type="PIRSR" id="PIRSR611782-1"/>
    </source>
</evidence>
<dbReference type="InterPro" id="IPR011782">
    <property type="entry name" value="Pept_S1C_Do"/>
</dbReference>
<dbReference type="SUPFAM" id="SSF50156">
    <property type="entry name" value="PDZ domain-like"/>
    <property type="match status" value="1"/>
</dbReference>
<dbReference type="RefSeq" id="WP_222578968.1">
    <property type="nucleotide sequence ID" value="NZ_JAHVHU010000005.1"/>
</dbReference>
<dbReference type="InterPro" id="IPR001940">
    <property type="entry name" value="Peptidase_S1C"/>
</dbReference>
<keyword evidence="12" id="KW-1185">Reference proteome</keyword>
<dbReference type="EMBL" id="JAHVHU010000005">
    <property type="protein sequence ID" value="MBY5957446.1"/>
    <property type="molecule type" value="Genomic_DNA"/>
</dbReference>
<dbReference type="Gene3D" id="2.30.42.10">
    <property type="match status" value="2"/>
</dbReference>
<feature type="binding site" evidence="8">
    <location>
        <position position="79"/>
    </location>
    <ligand>
        <name>substrate</name>
    </ligand>
</feature>
<evidence type="ECO:0000256" key="2">
    <source>
        <dbReference type="ARBA" id="ARBA00022670"/>
    </source>
</evidence>
<dbReference type="GO" id="GO:0006515">
    <property type="term" value="P:protein quality control for misfolded or incompletely synthesized proteins"/>
    <property type="evidence" value="ECO:0007669"/>
    <property type="project" value="TreeGrafter"/>
</dbReference>
<protein>
    <submittedName>
        <fullName evidence="11">Do family serine endopeptidase</fullName>
    </submittedName>
</protein>
<dbReference type="SMART" id="SM00228">
    <property type="entry name" value="PDZ"/>
    <property type="match status" value="1"/>
</dbReference>
<gene>
    <name evidence="11" type="ORF">KUV50_04815</name>
</gene>
<dbReference type="PROSITE" id="PS50106">
    <property type="entry name" value="PDZ"/>
    <property type="match status" value="1"/>
</dbReference>
<dbReference type="InterPro" id="IPR009003">
    <property type="entry name" value="Peptidase_S1_PA"/>
</dbReference>
<organism evidence="11 12">
    <name type="scientific">Membranihabitans marinus</name>
    <dbReference type="NCBI Taxonomy" id="1227546"/>
    <lineage>
        <taxon>Bacteria</taxon>
        <taxon>Pseudomonadati</taxon>
        <taxon>Bacteroidota</taxon>
        <taxon>Saprospiria</taxon>
        <taxon>Saprospirales</taxon>
        <taxon>Saprospiraceae</taxon>
        <taxon>Membranihabitans</taxon>
    </lineage>
</organism>
<dbReference type="Pfam" id="PF13180">
    <property type="entry name" value="PDZ_2"/>
    <property type="match status" value="1"/>
</dbReference>
<dbReference type="SUPFAM" id="SSF50494">
    <property type="entry name" value="Trypsin-like serine proteases"/>
    <property type="match status" value="1"/>
</dbReference>
<keyword evidence="6" id="KW-0720">Serine protease</keyword>
<dbReference type="InterPro" id="IPR001478">
    <property type="entry name" value="PDZ"/>
</dbReference>
<evidence type="ECO:0000256" key="9">
    <source>
        <dbReference type="SAM" id="MobiDB-lite"/>
    </source>
</evidence>
<proteinExistence type="inferred from homology"/>
<dbReference type="GO" id="GO:0004252">
    <property type="term" value="F:serine-type endopeptidase activity"/>
    <property type="evidence" value="ECO:0007669"/>
    <property type="project" value="InterPro"/>
</dbReference>
<dbReference type="Gene3D" id="2.40.10.120">
    <property type="match status" value="1"/>
</dbReference>
<evidence type="ECO:0000259" key="10">
    <source>
        <dbReference type="PROSITE" id="PS50106"/>
    </source>
</evidence>
<dbReference type="InterPro" id="IPR025926">
    <property type="entry name" value="PDZ-like_dom"/>
</dbReference>